<protein>
    <recommendedName>
        <fullName evidence="4">V-type proton ATPase subunit E</fullName>
    </recommendedName>
    <alternativeName>
        <fullName evidence="4">V-ATPase subunit E</fullName>
    </alternativeName>
</protein>
<evidence type="ECO:0000256" key="3">
    <source>
        <dbReference type="ARBA" id="ARBA00023065"/>
    </source>
</evidence>
<keyword evidence="4" id="KW-0066">ATP synthesis</keyword>
<keyword evidence="3 4" id="KW-0406">Ion transport</keyword>
<dbReference type="AlphaFoldDB" id="A0A1H6UCT5"/>
<reference evidence="6" key="1">
    <citation type="submission" date="2016-10" db="EMBL/GenBank/DDBJ databases">
        <authorList>
            <person name="Varghese N."/>
            <person name="Submissions S."/>
        </authorList>
    </citation>
    <scope>NUCLEOTIDE SEQUENCE [LARGE SCALE GENOMIC DNA]</scope>
    <source>
        <strain evidence="6">CGMCC 1.10218</strain>
    </source>
</reference>
<dbReference type="GO" id="GO:0033178">
    <property type="term" value="C:proton-transporting two-sector ATPase complex, catalytic domain"/>
    <property type="evidence" value="ECO:0007669"/>
    <property type="project" value="InterPro"/>
</dbReference>
<gene>
    <name evidence="4" type="primary">atpE</name>
    <name evidence="5" type="ORF">SAMN04488058_102176</name>
</gene>
<evidence type="ECO:0000313" key="5">
    <source>
        <dbReference type="EMBL" id="SEI90188.1"/>
    </source>
</evidence>
<dbReference type="Pfam" id="PF01991">
    <property type="entry name" value="vATP-synt_E"/>
    <property type="match status" value="1"/>
</dbReference>
<dbReference type="HAMAP" id="MF_00311">
    <property type="entry name" value="ATP_synth_E_arch"/>
    <property type="match status" value="1"/>
</dbReference>
<sequence>MALDKLLENEAHAEIERIRAEARGRAEQIVADARERAESLLHSRQRQLDAQRQAGLVRARSAADLELNASRLTASESGVTQVYQMVEDYLSSVTQAPEYSSILARLIQQGLEAVPDAEAIEVNPAEMDIARPLVGGVELRENRNIRGGVRVVARGGKSGVTNTLAGRLERVKAEMAPQISRMLAE</sequence>
<dbReference type="InterPro" id="IPR038495">
    <property type="entry name" value="ATPase_E_C"/>
</dbReference>
<dbReference type="Proteomes" id="UP000199223">
    <property type="component" value="Unassembled WGS sequence"/>
</dbReference>
<dbReference type="STRING" id="856736.SAMN04488058_102176"/>
<dbReference type="GO" id="GO:0046933">
    <property type="term" value="F:proton-transporting ATP synthase activity, rotational mechanism"/>
    <property type="evidence" value="ECO:0007669"/>
    <property type="project" value="UniProtKB-UniRule"/>
</dbReference>
<evidence type="ECO:0000313" key="6">
    <source>
        <dbReference type="Proteomes" id="UP000199223"/>
    </source>
</evidence>
<name>A0A1H6UCT5_9DEIO</name>
<proteinExistence type="inferred from homology"/>
<dbReference type="GO" id="GO:0005524">
    <property type="term" value="F:ATP binding"/>
    <property type="evidence" value="ECO:0007669"/>
    <property type="project" value="UniProtKB-UniRule"/>
</dbReference>
<dbReference type="EMBL" id="FNZA01000002">
    <property type="protein sequence ID" value="SEI90188.1"/>
    <property type="molecule type" value="Genomic_DNA"/>
</dbReference>
<dbReference type="Gene3D" id="3.30.2320.30">
    <property type="entry name" value="ATP synthase, E subunit, C-terminal"/>
    <property type="match status" value="1"/>
</dbReference>
<keyword evidence="2 4" id="KW-0813">Transport</keyword>
<dbReference type="InterPro" id="IPR002842">
    <property type="entry name" value="ATPase_V1_Esu"/>
</dbReference>
<comment type="similarity">
    <text evidence="1 4">Belongs to the V-ATPase E subunit family.</text>
</comment>
<dbReference type="GO" id="GO:0042777">
    <property type="term" value="P:proton motive force-driven plasma membrane ATP synthesis"/>
    <property type="evidence" value="ECO:0007669"/>
    <property type="project" value="UniProtKB-UniRule"/>
</dbReference>
<dbReference type="SUPFAM" id="SSF160527">
    <property type="entry name" value="V-type ATPase subunit E-like"/>
    <property type="match status" value="1"/>
</dbReference>
<accession>A0A1H6UCT5</accession>
<dbReference type="OrthoDB" id="68858at2"/>
<evidence type="ECO:0000256" key="4">
    <source>
        <dbReference type="HAMAP-Rule" id="MF_00311"/>
    </source>
</evidence>
<organism evidence="5 6">
    <name type="scientific">Deinococcus reticulitermitis</name>
    <dbReference type="NCBI Taxonomy" id="856736"/>
    <lineage>
        <taxon>Bacteria</taxon>
        <taxon>Thermotogati</taxon>
        <taxon>Deinococcota</taxon>
        <taxon>Deinococci</taxon>
        <taxon>Deinococcales</taxon>
        <taxon>Deinococcaceae</taxon>
        <taxon>Deinococcus</taxon>
    </lineage>
</organism>
<comment type="function">
    <text evidence="4">Produces ATP from ADP in the presence of a proton gradient across the membrane.</text>
</comment>
<evidence type="ECO:0000256" key="2">
    <source>
        <dbReference type="ARBA" id="ARBA00022448"/>
    </source>
</evidence>
<keyword evidence="4" id="KW-0375">Hydrogen ion transport</keyword>
<evidence type="ECO:0000256" key="1">
    <source>
        <dbReference type="ARBA" id="ARBA00005901"/>
    </source>
</evidence>
<dbReference type="GO" id="GO:0046961">
    <property type="term" value="F:proton-transporting ATPase activity, rotational mechanism"/>
    <property type="evidence" value="ECO:0007669"/>
    <property type="project" value="InterPro"/>
</dbReference>
<keyword evidence="6" id="KW-1185">Reference proteome</keyword>
<dbReference type="RefSeq" id="WP_092263429.1">
    <property type="nucleotide sequence ID" value="NZ_FNZA01000002.1"/>
</dbReference>
<dbReference type="Gene3D" id="1.20.5.620">
    <property type="entry name" value="F1F0 ATP synthase subunit B, membrane domain"/>
    <property type="match status" value="1"/>
</dbReference>